<name>A0ABV2TZ58_9FLAO</name>
<evidence type="ECO:0000256" key="4">
    <source>
        <dbReference type="ARBA" id="ARBA00023136"/>
    </source>
</evidence>
<accession>A0ABV2TZ58</accession>
<proteinExistence type="predicted"/>
<feature type="transmembrane region" description="Helical" evidence="5">
    <location>
        <begin position="276"/>
        <end position="294"/>
    </location>
</feature>
<keyword evidence="8" id="KW-1185">Reference proteome</keyword>
<feature type="transmembrane region" description="Helical" evidence="5">
    <location>
        <begin position="21"/>
        <end position="41"/>
    </location>
</feature>
<keyword evidence="2 5" id="KW-0812">Transmembrane</keyword>
<evidence type="ECO:0000313" key="8">
    <source>
        <dbReference type="Proteomes" id="UP001549773"/>
    </source>
</evidence>
<dbReference type="SUPFAM" id="SSF103473">
    <property type="entry name" value="MFS general substrate transporter"/>
    <property type="match status" value="1"/>
</dbReference>
<keyword evidence="3 5" id="KW-1133">Transmembrane helix</keyword>
<comment type="subcellular location">
    <subcellularLocation>
        <location evidence="1">Membrane</location>
        <topology evidence="1">Multi-pass membrane protein</topology>
    </subcellularLocation>
</comment>
<dbReference type="InterPro" id="IPR036259">
    <property type="entry name" value="MFS_trans_sf"/>
</dbReference>
<sequence length="390" mass="43180">MAIFAFFVTGMDVKGKQRITLSIYFFLSGFCFATWASRIPTIKTNFDFNEAELGSLLLAMPISSLVGLPISGWLVSRFDSRIPLLVSFFFFSLGLTAIGLAKTPFMLVAAICLFSFSMRILNIAMNTQAITLQKLFNRKINGSFHGIWSTGGIAGVGFSSLLVKLQVSMAVHLMAVSLVVLLVAIMAFKLLLRNDRSPYGNKLIIGKPDPFILNLGILIFFAALCEGGMYDWSGVYFKEVIQVEVFTLGYLVFMIFMALSRFFSDFIIDRIGVEKTYLLSALMIVFGVLVIIVFPFFWPAMIGFCIVGFGAASIFPMTMTLAGTSKKYSAGMVISIIGTYGILGMFIGPPLIGYLAHAFDLRISFILFIFAGLMLIPVSQLLFRYQKNQE</sequence>
<gene>
    <name evidence="7" type="ORF">ABXZ32_09160</name>
</gene>
<dbReference type="PANTHER" id="PTHR23514">
    <property type="entry name" value="BYPASS OF STOP CODON PROTEIN 6"/>
    <property type="match status" value="1"/>
</dbReference>
<feature type="transmembrane region" description="Helical" evidence="5">
    <location>
        <begin position="82"/>
        <end position="101"/>
    </location>
</feature>
<feature type="transmembrane region" description="Helical" evidence="5">
    <location>
        <begin position="363"/>
        <end position="383"/>
    </location>
</feature>
<feature type="transmembrane region" description="Helical" evidence="5">
    <location>
        <begin position="53"/>
        <end position="75"/>
    </location>
</feature>
<dbReference type="CDD" id="cd17393">
    <property type="entry name" value="MFS_MosC_like"/>
    <property type="match status" value="1"/>
</dbReference>
<feature type="transmembrane region" description="Helical" evidence="5">
    <location>
        <begin position="333"/>
        <end position="357"/>
    </location>
</feature>
<evidence type="ECO:0000256" key="2">
    <source>
        <dbReference type="ARBA" id="ARBA00022692"/>
    </source>
</evidence>
<protein>
    <submittedName>
        <fullName evidence="7">MFS transporter</fullName>
    </submittedName>
</protein>
<feature type="transmembrane region" description="Helical" evidence="5">
    <location>
        <begin position="245"/>
        <end position="264"/>
    </location>
</feature>
<dbReference type="Gene3D" id="1.20.1250.20">
    <property type="entry name" value="MFS general substrate transporter like domains"/>
    <property type="match status" value="2"/>
</dbReference>
<feature type="transmembrane region" description="Helical" evidence="5">
    <location>
        <begin position="211"/>
        <end position="230"/>
    </location>
</feature>
<dbReference type="PROSITE" id="PS50850">
    <property type="entry name" value="MFS"/>
    <property type="match status" value="1"/>
</dbReference>
<feature type="transmembrane region" description="Helical" evidence="5">
    <location>
        <begin position="146"/>
        <end position="163"/>
    </location>
</feature>
<feature type="transmembrane region" description="Helical" evidence="5">
    <location>
        <begin position="107"/>
        <end position="125"/>
    </location>
</feature>
<dbReference type="InterPro" id="IPR020846">
    <property type="entry name" value="MFS_dom"/>
</dbReference>
<keyword evidence="4 5" id="KW-0472">Membrane</keyword>
<evidence type="ECO:0000313" key="7">
    <source>
        <dbReference type="EMBL" id="MET7029564.1"/>
    </source>
</evidence>
<organism evidence="7 8">
    <name type="scientific">Sediminicola luteus</name>
    <dbReference type="NCBI Taxonomy" id="319238"/>
    <lineage>
        <taxon>Bacteria</taxon>
        <taxon>Pseudomonadati</taxon>
        <taxon>Bacteroidota</taxon>
        <taxon>Flavobacteriia</taxon>
        <taxon>Flavobacteriales</taxon>
        <taxon>Flavobacteriaceae</taxon>
        <taxon>Sediminicola</taxon>
    </lineage>
</organism>
<feature type="transmembrane region" description="Helical" evidence="5">
    <location>
        <begin position="169"/>
        <end position="191"/>
    </location>
</feature>
<feature type="domain" description="Major facilitator superfamily (MFS) profile" evidence="6">
    <location>
        <begin position="1"/>
        <end position="389"/>
    </location>
</feature>
<dbReference type="EMBL" id="JBEWYP010000004">
    <property type="protein sequence ID" value="MET7029564.1"/>
    <property type="molecule type" value="Genomic_DNA"/>
</dbReference>
<evidence type="ECO:0000256" key="3">
    <source>
        <dbReference type="ARBA" id="ARBA00022989"/>
    </source>
</evidence>
<dbReference type="Pfam" id="PF07690">
    <property type="entry name" value="MFS_1"/>
    <property type="match status" value="1"/>
</dbReference>
<reference evidence="7 8" key="1">
    <citation type="submission" date="2024-07" db="EMBL/GenBank/DDBJ databases">
        <title>The genome sequence of type strain Sediminicola luteus GDMCC 1.2596T.</title>
        <authorList>
            <person name="Liu Y."/>
        </authorList>
    </citation>
    <scope>NUCLEOTIDE SEQUENCE [LARGE SCALE GENOMIC DNA]</scope>
    <source>
        <strain evidence="7 8">GDMCC 1.2596</strain>
    </source>
</reference>
<evidence type="ECO:0000259" key="6">
    <source>
        <dbReference type="PROSITE" id="PS50850"/>
    </source>
</evidence>
<evidence type="ECO:0000256" key="1">
    <source>
        <dbReference type="ARBA" id="ARBA00004141"/>
    </source>
</evidence>
<dbReference type="InterPro" id="IPR051788">
    <property type="entry name" value="MFS_Transporter"/>
</dbReference>
<dbReference type="InterPro" id="IPR011701">
    <property type="entry name" value="MFS"/>
</dbReference>
<dbReference type="Proteomes" id="UP001549773">
    <property type="component" value="Unassembled WGS sequence"/>
</dbReference>
<evidence type="ECO:0000256" key="5">
    <source>
        <dbReference type="SAM" id="Phobius"/>
    </source>
</evidence>
<comment type="caution">
    <text evidence="7">The sequence shown here is derived from an EMBL/GenBank/DDBJ whole genome shotgun (WGS) entry which is preliminary data.</text>
</comment>
<feature type="transmembrane region" description="Helical" evidence="5">
    <location>
        <begin position="300"/>
        <end position="321"/>
    </location>
</feature>
<dbReference type="RefSeq" id="WP_354618377.1">
    <property type="nucleotide sequence ID" value="NZ_JBEWYP010000004.1"/>
</dbReference>
<dbReference type="PANTHER" id="PTHR23514:SF13">
    <property type="entry name" value="INNER MEMBRANE PROTEIN YBJJ"/>
    <property type="match status" value="1"/>
</dbReference>